<name>A0A3E1NM66_9BACT</name>
<dbReference type="OrthoDB" id="9794322at2"/>
<sequence>MPLQQVSRQPFLFYKRSFFILCAAVAMAACGGKQPNSDQWNVYGGNKAGTRYSSLTQIDTGNVQQLAVAWTYHTHDADTVNHSQIQCNPIIVDNVLYGSTPQQKIFALDAATGKQKWVFDPLDKKSGDASFFVMNNIRGVSYWASGDDKRILFTAGAYLYAISATDGKPIPAFGNKGRIDLHDGLGRDVSQLFVTNTSPGIIYKDLIITGTRVDEGANAAPGHIRAYDVRTGKQQWIFHTIPQPGEPGYETWEDPNAWKHIGGANCWSGFTLDEQKGIVFAAVGSASYDFYGGMRKGANLYADCMLALDAATGKLVWHFQDIHHDLWDKDIPTPPALVTIQRDGKNIEAVAQPTKTGYVFVLDRATGKPLYDVKEVPVPTVSDLKGEKVYPTQPMPVLPKPFARQHMSEEDINPLLSAAEQDSLKKVLQSLHHDNMFDPPSQTGTLIFPGYDGGAEWSGPAFDQQTGLLYVNANEMPWILHMKEVKAAQQQAENWLQAGQRLYQTNCITCHGPERKGGGNYPSLVEANKKYNALQLDTLLLNGRRMMPAFRQLSLQERQAIASFILDNKKAQATVFTGPKAAPDSFLQLPYAGTGYIKFLAKDGTPAIRPPWGTLSAINLNTGNIDWQIPLGQTAAGEQHGVVTGTENYGGPAVTAGGLVFIAATSDAKIRAFNKHTGKLLWEHALPASGFATPAVYAVNGKQYVVIACGGGKLHTSSGDSYVAFSIPDKK</sequence>
<dbReference type="AlphaFoldDB" id="A0A3E1NM66"/>
<evidence type="ECO:0000256" key="8">
    <source>
        <dbReference type="PROSITE-ProRule" id="PRU00433"/>
    </source>
</evidence>
<feature type="domain" description="Cytochrome c" evidence="10">
    <location>
        <begin position="494"/>
        <end position="569"/>
    </location>
</feature>
<evidence type="ECO:0000256" key="5">
    <source>
        <dbReference type="ARBA" id="ARBA00022729"/>
    </source>
</evidence>
<gene>
    <name evidence="11" type="ORF">DXN05_09655</name>
</gene>
<feature type="signal peptide" evidence="9">
    <location>
        <begin position="1"/>
        <end position="28"/>
    </location>
</feature>
<evidence type="ECO:0000313" key="12">
    <source>
        <dbReference type="Proteomes" id="UP000261284"/>
    </source>
</evidence>
<dbReference type="InterPro" id="IPR036909">
    <property type="entry name" value="Cyt_c-like_dom_sf"/>
</dbReference>
<dbReference type="Gene3D" id="2.140.10.10">
    <property type="entry name" value="Quinoprotein alcohol dehydrogenase-like superfamily"/>
    <property type="match status" value="2"/>
</dbReference>
<accession>A0A3E1NM66</accession>
<dbReference type="Gene3D" id="1.10.760.10">
    <property type="entry name" value="Cytochrome c-like domain"/>
    <property type="match status" value="1"/>
</dbReference>
<dbReference type="SUPFAM" id="SSF46626">
    <property type="entry name" value="Cytochrome c"/>
    <property type="match status" value="1"/>
</dbReference>
<dbReference type="InterPro" id="IPR011047">
    <property type="entry name" value="Quinoprotein_ADH-like_sf"/>
</dbReference>
<keyword evidence="5 9" id="KW-0732">Signal</keyword>
<dbReference type="Pfam" id="PF13442">
    <property type="entry name" value="Cytochrome_CBB3"/>
    <property type="match status" value="1"/>
</dbReference>
<keyword evidence="3 8" id="KW-0349">Heme</keyword>
<dbReference type="SMART" id="SM00564">
    <property type="entry name" value="PQQ"/>
    <property type="match status" value="5"/>
</dbReference>
<evidence type="ECO:0000256" key="6">
    <source>
        <dbReference type="ARBA" id="ARBA00023002"/>
    </source>
</evidence>
<dbReference type="RefSeq" id="WP_116847003.1">
    <property type="nucleotide sequence ID" value="NZ_QTJU01000002.1"/>
</dbReference>
<dbReference type="GO" id="GO:0048038">
    <property type="term" value="F:quinone binding"/>
    <property type="evidence" value="ECO:0007669"/>
    <property type="project" value="InterPro"/>
</dbReference>
<feature type="chain" id="PRO_5017827291" evidence="9">
    <location>
        <begin position="29"/>
        <end position="731"/>
    </location>
</feature>
<evidence type="ECO:0000313" key="11">
    <source>
        <dbReference type="EMBL" id="RFM29019.1"/>
    </source>
</evidence>
<dbReference type="GO" id="GO:0016020">
    <property type="term" value="C:membrane"/>
    <property type="evidence" value="ECO:0007669"/>
    <property type="project" value="InterPro"/>
</dbReference>
<dbReference type="PANTHER" id="PTHR32303">
    <property type="entry name" value="QUINOPROTEIN ALCOHOL DEHYDROGENASE (CYTOCHROME C)"/>
    <property type="match status" value="1"/>
</dbReference>
<dbReference type="GO" id="GO:0008876">
    <property type="term" value="F:quinoprotein glucose dehydrogenase activity"/>
    <property type="evidence" value="ECO:0007669"/>
    <property type="project" value="TreeGrafter"/>
</dbReference>
<keyword evidence="12" id="KW-1185">Reference proteome</keyword>
<dbReference type="InterPro" id="IPR002372">
    <property type="entry name" value="PQQ_rpt_dom"/>
</dbReference>
<protein>
    <submittedName>
        <fullName evidence="11">Pyrroloquinoline quinone-dependent dehydrogenase</fullName>
    </submittedName>
</protein>
<dbReference type="InterPro" id="IPR009056">
    <property type="entry name" value="Cyt_c-like_dom"/>
</dbReference>
<evidence type="ECO:0000256" key="1">
    <source>
        <dbReference type="ARBA" id="ARBA00001931"/>
    </source>
</evidence>
<dbReference type="GO" id="GO:0046872">
    <property type="term" value="F:metal ion binding"/>
    <property type="evidence" value="ECO:0007669"/>
    <property type="project" value="UniProtKB-KW"/>
</dbReference>
<comment type="cofactor">
    <cofactor evidence="1">
        <name>pyrroloquinoline quinone</name>
        <dbReference type="ChEBI" id="CHEBI:58442"/>
    </cofactor>
</comment>
<dbReference type="Pfam" id="PF01011">
    <property type="entry name" value="PQQ"/>
    <property type="match status" value="2"/>
</dbReference>
<evidence type="ECO:0000256" key="2">
    <source>
        <dbReference type="ARBA" id="ARBA00008156"/>
    </source>
</evidence>
<evidence type="ECO:0000256" key="4">
    <source>
        <dbReference type="ARBA" id="ARBA00022723"/>
    </source>
</evidence>
<dbReference type="GO" id="GO:0009055">
    <property type="term" value="F:electron transfer activity"/>
    <property type="evidence" value="ECO:0007669"/>
    <property type="project" value="InterPro"/>
</dbReference>
<evidence type="ECO:0000259" key="10">
    <source>
        <dbReference type="PROSITE" id="PS51007"/>
    </source>
</evidence>
<dbReference type="SUPFAM" id="SSF50998">
    <property type="entry name" value="Quinoprotein alcohol dehydrogenase-like"/>
    <property type="match status" value="1"/>
</dbReference>
<reference evidence="11 12" key="1">
    <citation type="submission" date="2018-08" db="EMBL/GenBank/DDBJ databases">
        <title>Chitinophagaceae sp. K23C18032701, a novel bacterium isolated from forest soil.</title>
        <authorList>
            <person name="Wang C."/>
        </authorList>
    </citation>
    <scope>NUCLEOTIDE SEQUENCE [LARGE SCALE GENOMIC DNA]</scope>
    <source>
        <strain evidence="11 12">K23C18032701</strain>
    </source>
</reference>
<organism evidence="11 12">
    <name type="scientific">Deminuibacter soli</name>
    <dbReference type="NCBI Taxonomy" id="2291815"/>
    <lineage>
        <taxon>Bacteria</taxon>
        <taxon>Pseudomonadati</taxon>
        <taxon>Bacteroidota</taxon>
        <taxon>Chitinophagia</taxon>
        <taxon>Chitinophagales</taxon>
        <taxon>Chitinophagaceae</taxon>
        <taxon>Deminuibacter</taxon>
    </lineage>
</organism>
<dbReference type="Proteomes" id="UP000261284">
    <property type="component" value="Unassembled WGS sequence"/>
</dbReference>
<evidence type="ECO:0000256" key="7">
    <source>
        <dbReference type="ARBA" id="ARBA00023004"/>
    </source>
</evidence>
<keyword evidence="4 8" id="KW-0479">Metal-binding</keyword>
<dbReference type="PROSITE" id="PS51007">
    <property type="entry name" value="CYTC"/>
    <property type="match status" value="1"/>
</dbReference>
<dbReference type="CDD" id="cd10280">
    <property type="entry name" value="PQQ_mGDH"/>
    <property type="match status" value="1"/>
</dbReference>
<dbReference type="PANTHER" id="PTHR32303:SF4">
    <property type="entry name" value="QUINOPROTEIN GLUCOSE DEHYDROGENASE"/>
    <property type="match status" value="1"/>
</dbReference>
<dbReference type="InterPro" id="IPR018391">
    <property type="entry name" value="PQQ_b-propeller_rpt"/>
</dbReference>
<proteinExistence type="inferred from homology"/>
<evidence type="ECO:0000256" key="3">
    <source>
        <dbReference type="ARBA" id="ARBA00022617"/>
    </source>
</evidence>
<evidence type="ECO:0000256" key="9">
    <source>
        <dbReference type="SAM" id="SignalP"/>
    </source>
</evidence>
<keyword evidence="7 8" id="KW-0408">Iron</keyword>
<dbReference type="EMBL" id="QTJU01000002">
    <property type="protein sequence ID" value="RFM29019.1"/>
    <property type="molecule type" value="Genomic_DNA"/>
</dbReference>
<dbReference type="InterPro" id="IPR017511">
    <property type="entry name" value="PQQ_mDH"/>
</dbReference>
<comment type="caution">
    <text evidence="11">The sequence shown here is derived from an EMBL/GenBank/DDBJ whole genome shotgun (WGS) entry which is preliminary data.</text>
</comment>
<comment type="similarity">
    <text evidence="2">Belongs to the bacterial PQQ dehydrogenase family.</text>
</comment>
<dbReference type="GO" id="GO:0020037">
    <property type="term" value="F:heme binding"/>
    <property type="evidence" value="ECO:0007669"/>
    <property type="project" value="InterPro"/>
</dbReference>
<keyword evidence="6" id="KW-0560">Oxidoreductase</keyword>